<protein>
    <submittedName>
        <fullName evidence="3">Uncharacterized protein</fullName>
    </submittedName>
</protein>
<proteinExistence type="predicted"/>
<keyword evidence="4" id="KW-1185">Reference proteome</keyword>
<organism evidence="3 4">
    <name type="scientific">Duganella lactea</name>
    <dbReference type="NCBI Taxonomy" id="2692173"/>
    <lineage>
        <taxon>Bacteria</taxon>
        <taxon>Pseudomonadati</taxon>
        <taxon>Pseudomonadota</taxon>
        <taxon>Betaproteobacteria</taxon>
        <taxon>Burkholderiales</taxon>
        <taxon>Oxalobacteraceae</taxon>
        <taxon>Telluria group</taxon>
        <taxon>Duganella</taxon>
    </lineage>
</organism>
<reference evidence="3 4" key="1">
    <citation type="submission" date="2019-12" db="EMBL/GenBank/DDBJ databases">
        <title>Novel species isolated from a subtropical stream in China.</title>
        <authorList>
            <person name="Lu H."/>
        </authorList>
    </citation>
    <scope>NUCLEOTIDE SEQUENCE [LARGE SCALE GENOMIC DNA]</scope>
    <source>
        <strain evidence="3 4">FT94W</strain>
    </source>
</reference>
<gene>
    <name evidence="3" type="ORF">GTP38_11035</name>
</gene>
<dbReference type="EMBL" id="WWCO01000006">
    <property type="protein sequence ID" value="MYM34873.1"/>
    <property type="molecule type" value="Genomic_DNA"/>
</dbReference>
<name>A0ABW9V5L2_9BURK</name>
<keyword evidence="2" id="KW-0732">Signal</keyword>
<evidence type="ECO:0000313" key="3">
    <source>
        <dbReference type="EMBL" id="MYM34873.1"/>
    </source>
</evidence>
<dbReference type="RefSeq" id="WP_160990256.1">
    <property type="nucleotide sequence ID" value="NZ_WWCO01000006.1"/>
</dbReference>
<feature type="signal peptide" evidence="2">
    <location>
        <begin position="1"/>
        <end position="19"/>
    </location>
</feature>
<comment type="caution">
    <text evidence="3">The sequence shown here is derived from an EMBL/GenBank/DDBJ whole genome shotgun (WGS) entry which is preliminary data.</text>
</comment>
<feature type="chain" id="PRO_5046363815" evidence="2">
    <location>
        <begin position="20"/>
        <end position="110"/>
    </location>
</feature>
<evidence type="ECO:0000313" key="4">
    <source>
        <dbReference type="Proteomes" id="UP000449678"/>
    </source>
</evidence>
<sequence>MIKIAITGMNRAAALAAVAHLPQVMVYIDAAKEAEAQAIRSVLLTGAGHGMEVGQTVQCGGETYRVSAPWPTMRGVMLEQMVREPLSIEPPSKPAFGSDRPYLKKKKGRS</sequence>
<accession>A0ABW9V5L2</accession>
<dbReference type="Proteomes" id="UP000449678">
    <property type="component" value="Unassembled WGS sequence"/>
</dbReference>
<evidence type="ECO:0000256" key="1">
    <source>
        <dbReference type="SAM" id="MobiDB-lite"/>
    </source>
</evidence>
<feature type="region of interest" description="Disordered" evidence="1">
    <location>
        <begin position="88"/>
        <end position="110"/>
    </location>
</feature>
<evidence type="ECO:0000256" key="2">
    <source>
        <dbReference type="SAM" id="SignalP"/>
    </source>
</evidence>